<evidence type="ECO:0008006" key="3">
    <source>
        <dbReference type="Google" id="ProtNLM"/>
    </source>
</evidence>
<evidence type="ECO:0000313" key="2">
    <source>
        <dbReference type="Proteomes" id="UP001216579"/>
    </source>
</evidence>
<proteinExistence type="predicted"/>
<sequence>MVTESPSTFWGLRMDLPPSPAALPDPLRTDPEVIAAAARRDIGALFAIAHRFGVSYNKISTACGIPAERVGRLARGDGEIRAIDVIERVADGLRLPGDLLGLSARPWEQFAPSIVTERANAHDGDDPMKRRDLLRGALAAGVAAPGLPTLTAARQRLDAAFANTDHADLEYLEGQAERYSYGYHGQDPHAVLGALADDCTNVVTLLDRPQTAHARRRLAHVGGQLAGSLAIVMHDVGEHRDAQGWFATAARAAGESGDGRLGAWVLGRHAMVPLNYGAPGRAADLAQRARYEAGEDPSAPAALAAAVAARAYAAQGDREQALAAVADAERLMGQISPQQAADTWTGYPRQKHLVHMSQALTLLGDTSRAYAVQAEALSLSRSPSLMTRALLAIDRASCLVHDGEIEEAAHTAAQAYGTLPAGYRTGLTRERALALYRALPQDARGRDLLRDALAA</sequence>
<dbReference type="EMBL" id="JARJBC010000002">
    <property type="protein sequence ID" value="MDF3288207.1"/>
    <property type="molecule type" value="Genomic_DNA"/>
</dbReference>
<keyword evidence="2" id="KW-1185">Reference proteome</keyword>
<protein>
    <recommendedName>
        <fullName evidence="3">XRE family transcriptional regulator</fullName>
    </recommendedName>
</protein>
<reference evidence="1 2" key="1">
    <citation type="submission" date="2023-03" db="EMBL/GenBank/DDBJ databases">
        <title>Draft genome sequence of Streptomyces sp. RB6PN23 isolated from peat swamp forest in Thailand.</title>
        <authorList>
            <person name="Klaysubun C."/>
            <person name="Duangmal K."/>
        </authorList>
    </citation>
    <scope>NUCLEOTIDE SEQUENCE [LARGE SCALE GENOMIC DNA]</scope>
    <source>
        <strain evidence="1 2">RB6PN23</strain>
    </source>
</reference>
<organism evidence="1 2">
    <name type="scientific">Streptomyces silvisoli</name>
    <dbReference type="NCBI Taxonomy" id="3034235"/>
    <lineage>
        <taxon>Bacteria</taxon>
        <taxon>Bacillati</taxon>
        <taxon>Actinomycetota</taxon>
        <taxon>Actinomycetes</taxon>
        <taxon>Kitasatosporales</taxon>
        <taxon>Streptomycetaceae</taxon>
        <taxon>Streptomyces</taxon>
    </lineage>
</organism>
<gene>
    <name evidence="1" type="ORF">P3G67_02980</name>
</gene>
<accession>A0ABT5ZEF6</accession>
<evidence type="ECO:0000313" key="1">
    <source>
        <dbReference type="EMBL" id="MDF3288207.1"/>
    </source>
</evidence>
<name>A0ABT5ZEF6_9ACTN</name>
<dbReference type="RefSeq" id="WP_276092069.1">
    <property type="nucleotide sequence ID" value="NZ_JARJBC010000002.1"/>
</dbReference>
<dbReference type="Proteomes" id="UP001216579">
    <property type="component" value="Unassembled WGS sequence"/>
</dbReference>
<comment type="caution">
    <text evidence="1">The sequence shown here is derived from an EMBL/GenBank/DDBJ whole genome shotgun (WGS) entry which is preliminary data.</text>
</comment>